<keyword evidence="2" id="KW-0378">Hydrolase</keyword>
<evidence type="ECO:0000259" key="3">
    <source>
        <dbReference type="PROSITE" id="PS51462"/>
    </source>
</evidence>
<dbReference type="CDD" id="cd04690">
    <property type="entry name" value="NUDIX_Hydrolase"/>
    <property type="match status" value="1"/>
</dbReference>
<gene>
    <name evidence="4" type="ORF">SAMN04488018_1099</name>
</gene>
<sequence length="136" mass="15440">MNTPNTIYLASALITDKNNRLLTVRKKTSTYYMMAGGKLELGETPEQALIRELNEELHLIITSKDIKLLGTHSTKAVNEANTIVTAHIYHLAIDDTDITVSAEIAEAKWLTQENYKETKLAHLLEEFSIPIWLRLF</sequence>
<dbReference type="Gene3D" id="3.90.79.10">
    <property type="entry name" value="Nucleoside Triphosphate Pyrophosphohydrolase"/>
    <property type="match status" value="1"/>
</dbReference>
<dbReference type="EMBL" id="FNYS01000009">
    <property type="protein sequence ID" value="SEJ00220.1"/>
    <property type="molecule type" value="Genomic_DNA"/>
</dbReference>
<evidence type="ECO:0000313" key="5">
    <source>
        <dbReference type="Proteomes" id="UP000183077"/>
    </source>
</evidence>
<evidence type="ECO:0000313" key="4">
    <source>
        <dbReference type="EMBL" id="SEJ00220.1"/>
    </source>
</evidence>
<dbReference type="Proteomes" id="UP000183077">
    <property type="component" value="Unassembled WGS sequence"/>
</dbReference>
<dbReference type="AlphaFoldDB" id="A0A1H6VHN1"/>
<dbReference type="PROSITE" id="PS00893">
    <property type="entry name" value="NUDIX_BOX"/>
    <property type="match status" value="1"/>
</dbReference>
<dbReference type="PROSITE" id="PS51462">
    <property type="entry name" value="NUDIX"/>
    <property type="match status" value="1"/>
</dbReference>
<dbReference type="InterPro" id="IPR015797">
    <property type="entry name" value="NUDIX_hydrolase-like_dom_sf"/>
</dbReference>
<dbReference type="Pfam" id="PF00293">
    <property type="entry name" value="NUDIX"/>
    <property type="match status" value="1"/>
</dbReference>
<dbReference type="PANTHER" id="PTHR43046:SF2">
    <property type="entry name" value="8-OXO-DGTP DIPHOSPHATASE-RELATED"/>
    <property type="match status" value="1"/>
</dbReference>
<feature type="domain" description="Nudix hydrolase" evidence="3">
    <location>
        <begin position="4"/>
        <end position="136"/>
    </location>
</feature>
<protein>
    <submittedName>
        <fullName evidence="4">ADP-ribose pyrophosphatase YjhB, NUDIX family</fullName>
    </submittedName>
</protein>
<accession>A0A1H6VHN1</accession>
<dbReference type="GO" id="GO:0016787">
    <property type="term" value="F:hydrolase activity"/>
    <property type="evidence" value="ECO:0007669"/>
    <property type="project" value="UniProtKB-KW"/>
</dbReference>
<dbReference type="InterPro" id="IPR020084">
    <property type="entry name" value="NUDIX_hydrolase_CS"/>
</dbReference>
<dbReference type="PANTHER" id="PTHR43046">
    <property type="entry name" value="GDP-MANNOSE MANNOSYL HYDROLASE"/>
    <property type="match status" value="1"/>
</dbReference>
<comment type="cofactor">
    <cofactor evidence="1">
        <name>Mg(2+)</name>
        <dbReference type="ChEBI" id="CHEBI:18420"/>
    </cofactor>
</comment>
<reference evidence="4 5" key="1">
    <citation type="submission" date="2016-10" db="EMBL/GenBank/DDBJ databases">
        <authorList>
            <person name="de Groot N.N."/>
        </authorList>
    </citation>
    <scope>NUCLEOTIDE SEQUENCE [LARGE SCALE GENOMIC DNA]</scope>
    <source>
        <strain evidence="4 5">DSM 23048</strain>
    </source>
</reference>
<dbReference type="RefSeq" id="WP_074746175.1">
    <property type="nucleotide sequence ID" value="NZ_FNYS01000009.1"/>
</dbReference>
<evidence type="ECO:0000256" key="2">
    <source>
        <dbReference type="ARBA" id="ARBA00022801"/>
    </source>
</evidence>
<organism evidence="4 5">
    <name type="scientific">Myroides marinus</name>
    <dbReference type="NCBI Taxonomy" id="703342"/>
    <lineage>
        <taxon>Bacteria</taxon>
        <taxon>Pseudomonadati</taxon>
        <taxon>Bacteroidota</taxon>
        <taxon>Flavobacteriia</taxon>
        <taxon>Flavobacteriales</taxon>
        <taxon>Flavobacteriaceae</taxon>
        <taxon>Myroides</taxon>
    </lineage>
</organism>
<name>A0A1H6VHN1_9FLAO</name>
<dbReference type="InterPro" id="IPR000086">
    <property type="entry name" value="NUDIX_hydrolase_dom"/>
</dbReference>
<evidence type="ECO:0000256" key="1">
    <source>
        <dbReference type="ARBA" id="ARBA00001946"/>
    </source>
</evidence>
<proteinExistence type="predicted"/>
<dbReference type="SUPFAM" id="SSF55811">
    <property type="entry name" value="Nudix"/>
    <property type="match status" value="1"/>
</dbReference>
<dbReference type="GeneID" id="82257285"/>